<reference evidence="2" key="2">
    <citation type="journal article" date="2022" name="Elife">
        <title>Obligate sexual reproduction of a homothallic fungus closely related to the Cryptococcus pathogenic species complex.</title>
        <authorList>
            <person name="Passer A.R."/>
            <person name="Clancey S.A."/>
            <person name="Shea T."/>
            <person name="David-Palma M."/>
            <person name="Averette A.F."/>
            <person name="Boekhout T."/>
            <person name="Porcel B.M."/>
            <person name="Nowrousian M."/>
            <person name="Cuomo C.A."/>
            <person name="Sun S."/>
            <person name="Heitman J."/>
            <person name="Coelho M.A."/>
        </authorList>
    </citation>
    <scope>NUCLEOTIDE SEQUENCE</scope>
    <source>
        <strain evidence="2">CBS 7841</strain>
    </source>
</reference>
<dbReference type="RefSeq" id="XP_066070453.1">
    <property type="nucleotide sequence ID" value="XM_066214356.1"/>
</dbReference>
<feature type="region of interest" description="Disordered" evidence="1">
    <location>
        <begin position="366"/>
        <end position="394"/>
    </location>
</feature>
<protein>
    <submittedName>
        <fullName evidence="2">Uncharacterized protein</fullName>
    </submittedName>
</protein>
<feature type="compositionally biased region" description="Polar residues" evidence="1">
    <location>
        <begin position="322"/>
        <end position="334"/>
    </location>
</feature>
<gene>
    <name evidence="2" type="ORF">L203_104983</name>
</gene>
<reference evidence="2" key="1">
    <citation type="submission" date="2016-06" db="EMBL/GenBank/DDBJ databases">
        <authorList>
            <person name="Cuomo C."/>
            <person name="Litvintseva A."/>
            <person name="Heitman J."/>
            <person name="Chen Y."/>
            <person name="Sun S."/>
            <person name="Springer D."/>
            <person name="Dromer F."/>
            <person name="Young S."/>
            <person name="Zeng Q."/>
            <person name="Chapman S."/>
            <person name="Gujja S."/>
            <person name="Saif S."/>
            <person name="Birren B."/>
        </authorList>
    </citation>
    <scope>NUCLEOTIDE SEQUENCE</scope>
    <source>
        <strain evidence="2">CBS 7841</strain>
    </source>
</reference>
<evidence type="ECO:0000256" key="1">
    <source>
        <dbReference type="SAM" id="MobiDB-lite"/>
    </source>
</evidence>
<dbReference type="Pfam" id="PF00172">
    <property type="entry name" value="Zn_clus"/>
    <property type="match status" value="1"/>
</dbReference>
<dbReference type="CDD" id="cd00067">
    <property type="entry name" value="GAL4"/>
    <property type="match status" value="1"/>
</dbReference>
<proteinExistence type="predicted"/>
<dbReference type="EMBL" id="CP143789">
    <property type="protein sequence ID" value="WVN89753.1"/>
    <property type="molecule type" value="Genomic_DNA"/>
</dbReference>
<dbReference type="InterPro" id="IPR001138">
    <property type="entry name" value="Zn2Cys6_DnaBD"/>
</dbReference>
<dbReference type="GO" id="GO:0008270">
    <property type="term" value="F:zinc ion binding"/>
    <property type="evidence" value="ECO:0007669"/>
    <property type="project" value="InterPro"/>
</dbReference>
<dbReference type="Proteomes" id="UP000094043">
    <property type="component" value="Chromosome 6"/>
</dbReference>
<dbReference type="SUPFAM" id="SSF57701">
    <property type="entry name" value="Zn2/Cys6 DNA-binding domain"/>
    <property type="match status" value="1"/>
</dbReference>
<dbReference type="Gene3D" id="4.10.240.10">
    <property type="entry name" value="Zn(2)-C6 fungal-type DNA-binding domain"/>
    <property type="match status" value="1"/>
</dbReference>
<dbReference type="SMART" id="SM00066">
    <property type="entry name" value="GAL4"/>
    <property type="match status" value="1"/>
</dbReference>
<evidence type="ECO:0000313" key="3">
    <source>
        <dbReference type="Proteomes" id="UP000094043"/>
    </source>
</evidence>
<reference evidence="2" key="3">
    <citation type="submission" date="2024-01" db="EMBL/GenBank/DDBJ databases">
        <authorList>
            <person name="Coelho M.A."/>
            <person name="David-Palma M."/>
            <person name="Shea T."/>
            <person name="Sun S."/>
            <person name="Cuomo C.A."/>
            <person name="Heitman J."/>
        </authorList>
    </citation>
    <scope>NUCLEOTIDE SEQUENCE</scope>
    <source>
        <strain evidence="2">CBS 7841</strain>
    </source>
</reference>
<feature type="region of interest" description="Disordered" evidence="1">
    <location>
        <begin position="17"/>
        <end position="45"/>
    </location>
</feature>
<sequence>MLDTALSPRIHNLLIRDEATGPSLPPLQTRPRMASRRSTDCMLPPLPLSPQGKFESSPVFPASPLSPSTRSFSSPTLASFSLLTTPLANKKTNSIRSLLNGPSSSQGATHHALRDQATAKRLHPIHRPQPTTFPMADIDESTYIVERSYLPLTQESAYHPSRRYHSYSTHPSGYYPPPMDRPAPYRRHPSHPYERYPVYASFHPPAQLHSAPYASPASHHEIQPVPVQPTTAFATVSYDPGPPLATSSRPPISRTTKACNSCRARKVRCDAGTTQERSIRGMPCSRCRENKMECIYTNVQKKRGPCPGTARPLNGKSRRTSTQKQTQNQFQDHSNGVDVDYSQQISLRRSHRSSVASVQANQDIVTPEESDWTHTSQGYDLLPPSVTAQNGGRQASMGYDWQAVNAGMSKPVSSVRGWPAGTKES</sequence>
<dbReference type="KEGG" id="cdep:91089192"/>
<dbReference type="InterPro" id="IPR036864">
    <property type="entry name" value="Zn2-C6_fun-type_DNA-bd_sf"/>
</dbReference>
<dbReference type="GO" id="GO:0009074">
    <property type="term" value="P:aromatic amino acid family catabolic process"/>
    <property type="evidence" value="ECO:0007669"/>
    <property type="project" value="TreeGrafter"/>
</dbReference>
<dbReference type="VEuPathDB" id="FungiDB:L203_05445"/>
<dbReference type="GO" id="GO:0005634">
    <property type="term" value="C:nucleus"/>
    <property type="evidence" value="ECO:0007669"/>
    <property type="project" value="TreeGrafter"/>
</dbReference>
<dbReference type="GeneID" id="91089192"/>
<dbReference type="PANTHER" id="PTHR31644:SF2">
    <property type="entry name" value="TRANSCRIPTIONAL ACTIVATOR ARO80-RELATED"/>
    <property type="match status" value="1"/>
</dbReference>
<dbReference type="GO" id="GO:0045944">
    <property type="term" value="P:positive regulation of transcription by RNA polymerase II"/>
    <property type="evidence" value="ECO:0007669"/>
    <property type="project" value="TreeGrafter"/>
</dbReference>
<organism evidence="2 3">
    <name type="scientific">Cryptococcus depauperatus CBS 7841</name>
    <dbReference type="NCBI Taxonomy" id="1295531"/>
    <lineage>
        <taxon>Eukaryota</taxon>
        <taxon>Fungi</taxon>
        <taxon>Dikarya</taxon>
        <taxon>Basidiomycota</taxon>
        <taxon>Agaricomycotina</taxon>
        <taxon>Tremellomycetes</taxon>
        <taxon>Tremellales</taxon>
        <taxon>Cryptococcaceae</taxon>
        <taxon>Cryptococcus</taxon>
    </lineage>
</organism>
<feature type="region of interest" description="Disordered" evidence="1">
    <location>
        <begin position="161"/>
        <end position="190"/>
    </location>
</feature>
<dbReference type="PROSITE" id="PS50048">
    <property type="entry name" value="ZN2_CY6_FUNGAL_2"/>
    <property type="match status" value="1"/>
</dbReference>
<name>A0A1E3I3D0_9TREE</name>
<accession>A0A1E3I3D0</accession>
<dbReference type="OrthoDB" id="39175at2759"/>
<evidence type="ECO:0000313" key="2">
    <source>
        <dbReference type="EMBL" id="WVN89753.1"/>
    </source>
</evidence>
<dbReference type="GO" id="GO:0000981">
    <property type="term" value="F:DNA-binding transcription factor activity, RNA polymerase II-specific"/>
    <property type="evidence" value="ECO:0007669"/>
    <property type="project" value="InterPro"/>
</dbReference>
<dbReference type="InterPro" id="IPR052780">
    <property type="entry name" value="AAA_Catabolism_Regulators"/>
</dbReference>
<dbReference type="PANTHER" id="PTHR31644">
    <property type="entry name" value="TRANSCRIPTIONAL ACTIVATOR ARO80-RELATED"/>
    <property type="match status" value="1"/>
</dbReference>
<dbReference type="AlphaFoldDB" id="A0A1E3I3D0"/>
<keyword evidence="3" id="KW-1185">Reference proteome</keyword>
<feature type="region of interest" description="Disordered" evidence="1">
    <location>
        <begin position="303"/>
        <end position="336"/>
    </location>
</feature>